<dbReference type="AlphaFoldDB" id="A0A9W5PN28"/>
<gene>
    <name evidence="1" type="ORF">IIU_05060</name>
</gene>
<accession>A0A9W5PN28</accession>
<organism evidence="1 2">
    <name type="scientific">Bacillus cereus VD133</name>
    <dbReference type="NCBI Taxonomy" id="1053233"/>
    <lineage>
        <taxon>Bacteria</taxon>
        <taxon>Bacillati</taxon>
        <taxon>Bacillota</taxon>
        <taxon>Bacilli</taxon>
        <taxon>Bacillales</taxon>
        <taxon>Bacillaceae</taxon>
        <taxon>Bacillus</taxon>
        <taxon>Bacillus cereus group</taxon>
    </lineage>
</organism>
<dbReference type="RefSeq" id="WP_016111456.1">
    <property type="nucleotide sequence ID" value="NZ_KB976191.1"/>
</dbReference>
<evidence type="ECO:0000313" key="1">
    <source>
        <dbReference type="EMBL" id="EOO30743.1"/>
    </source>
</evidence>
<evidence type="ECO:0000313" key="2">
    <source>
        <dbReference type="Proteomes" id="UP000014018"/>
    </source>
</evidence>
<proteinExistence type="predicted"/>
<comment type="caution">
    <text evidence="1">The sequence shown here is derived from an EMBL/GenBank/DDBJ whole genome shotgun (WGS) entry which is preliminary data.</text>
</comment>
<dbReference type="Proteomes" id="UP000014018">
    <property type="component" value="Unassembled WGS sequence"/>
</dbReference>
<sequence length="111" mass="13232">MKQLNQLNVEEFRVIHNFTIDRMIDILKISESSYEGIKDDPIVCYSYRPEIKDIFISEVEKELKEACERYGVYLCAEKENIIENTLKCSDERTTHSMYILFRSFIEKSISY</sequence>
<protein>
    <submittedName>
        <fullName evidence="1">Uncharacterized protein</fullName>
    </submittedName>
</protein>
<dbReference type="EMBL" id="AHFB01000084">
    <property type="protein sequence ID" value="EOO30743.1"/>
    <property type="molecule type" value="Genomic_DNA"/>
</dbReference>
<reference evidence="1 2" key="1">
    <citation type="submission" date="2012-12" db="EMBL/GenBank/DDBJ databases">
        <title>The Genome Sequence of Bacillus cereus VD133.</title>
        <authorList>
            <consortium name="The Broad Institute Genome Sequencing Platform"/>
            <consortium name="The Broad Institute Genome Sequencing Center for Infectious Disease"/>
            <person name="Feldgarden M."/>
            <person name="Van der Auwera G.A."/>
            <person name="Mahillon J."/>
            <person name="Duprez V."/>
            <person name="Timmery S."/>
            <person name="Mattelet C."/>
            <person name="Dierick K."/>
            <person name="Sun M."/>
            <person name="Yu Z."/>
            <person name="Zhu L."/>
            <person name="Hu X."/>
            <person name="Shank E.B."/>
            <person name="Swiecicka I."/>
            <person name="Hansen B.M."/>
            <person name="Andrup L."/>
            <person name="Walker B."/>
            <person name="Young S.K."/>
            <person name="Zeng Q."/>
            <person name="Gargeya S."/>
            <person name="Fitzgerald M."/>
            <person name="Haas B."/>
            <person name="Abouelleil A."/>
            <person name="Alvarado L."/>
            <person name="Arachchi H.M."/>
            <person name="Berlin A.M."/>
            <person name="Chapman S.B."/>
            <person name="Dewar J."/>
            <person name="Goldberg J."/>
            <person name="Griggs A."/>
            <person name="Gujja S."/>
            <person name="Hansen M."/>
            <person name="Howarth C."/>
            <person name="Imamovic A."/>
            <person name="Larimer J."/>
            <person name="McCowan C."/>
            <person name="Murphy C."/>
            <person name="Neiman D."/>
            <person name="Pearson M."/>
            <person name="Priest M."/>
            <person name="Roberts A."/>
            <person name="Saif S."/>
            <person name="Shea T."/>
            <person name="Sisk P."/>
            <person name="Sykes S."/>
            <person name="Wortman J."/>
            <person name="Nusbaum C."/>
            <person name="Birren B."/>
        </authorList>
    </citation>
    <scope>NUCLEOTIDE SEQUENCE [LARGE SCALE GENOMIC DNA]</scope>
    <source>
        <strain evidence="1 2">VD133</strain>
    </source>
</reference>
<name>A0A9W5PN28_BACCE</name>